<evidence type="ECO:0000256" key="9">
    <source>
        <dbReference type="ARBA" id="ARBA00035112"/>
    </source>
</evidence>
<evidence type="ECO:0000256" key="6">
    <source>
        <dbReference type="ARBA" id="ARBA00023026"/>
    </source>
</evidence>
<name>A0AAN7C3P6_9PEZI</name>
<accession>A0AAN7C3P6</accession>
<dbReference type="EMBL" id="MU860342">
    <property type="protein sequence ID" value="KAK4234660.1"/>
    <property type="molecule type" value="Genomic_DNA"/>
</dbReference>
<gene>
    <name evidence="12" type="ORF">C8A03DRAFT_37551</name>
</gene>
<dbReference type="GO" id="GO:0043386">
    <property type="term" value="P:mycotoxin biosynthetic process"/>
    <property type="evidence" value="ECO:0007669"/>
    <property type="project" value="InterPro"/>
</dbReference>
<protein>
    <recommendedName>
        <fullName evidence="14">Tat pathway signal sequence</fullName>
    </recommendedName>
</protein>
<feature type="compositionally biased region" description="Polar residues" evidence="10">
    <location>
        <begin position="1"/>
        <end position="12"/>
    </location>
</feature>
<keyword evidence="6" id="KW-0843">Virulence</keyword>
<evidence type="ECO:0000256" key="3">
    <source>
        <dbReference type="ARBA" id="ARBA00022692"/>
    </source>
</evidence>
<evidence type="ECO:0000313" key="13">
    <source>
        <dbReference type="Proteomes" id="UP001303760"/>
    </source>
</evidence>
<keyword evidence="5" id="KW-0560">Oxidoreductase</keyword>
<dbReference type="PANTHER" id="PTHR33365">
    <property type="entry name" value="YALI0B05434P"/>
    <property type="match status" value="1"/>
</dbReference>
<evidence type="ECO:0000256" key="10">
    <source>
        <dbReference type="SAM" id="MobiDB-lite"/>
    </source>
</evidence>
<reference evidence="12" key="1">
    <citation type="journal article" date="2023" name="Mol. Phylogenet. Evol.">
        <title>Genome-scale phylogeny and comparative genomics of the fungal order Sordariales.</title>
        <authorList>
            <person name="Hensen N."/>
            <person name="Bonometti L."/>
            <person name="Westerberg I."/>
            <person name="Brannstrom I.O."/>
            <person name="Guillou S."/>
            <person name="Cros-Aarteil S."/>
            <person name="Calhoun S."/>
            <person name="Haridas S."/>
            <person name="Kuo A."/>
            <person name="Mondo S."/>
            <person name="Pangilinan J."/>
            <person name="Riley R."/>
            <person name="LaButti K."/>
            <person name="Andreopoulos B."/>
            <person name="Lipzen A."/>
            <person name="Chen C."/>
            <person name="Yan M."/>
            <person name="Daum C."/>
            <person name="Ng V."/>
            <person name="Clum A."/>
            <person name="Steindorff A."/>
            <person name="Ohm R.A."/>
            <person name="Martin F."/>
            <person name="Silar P."/>
            <person name="Natvig D.O."/>
            <person name="Lalanne C."/>
            <person name="Gautier V."/>
            <person name="Ament-Velasquez S.L."/>
            <person name="Kruys A."/>
            <person name="Hutchinson M.I."/>
            <person name="Powell A.J."/>
            <person name="Barry K."/>
            <person name="Miller A.N."/>
            <person name="Grigoriev I.V."/>
            <person name="Debuchy R."/>
            <person name="Gladieux P."/>
            <person name="Hiltunen Thoren M."/>
            <person name="Johannesson H."/>
        </authorList>
    </citation>
    <scope>NUCLEOTIDE SEQUENCE</scope>
    <source>
        <strain evidence="12">CBS 532.94</strain>
    </source>
</reference>
<organism evidence="12 13">
    <name type="scientific">Achaetomium macrosporum</name>
    <dbReference type="NCBI Taxonomy" id="79813"/>
    <lineage>
        <taxon>Eukaryota</taxon>
        <taxon>Fungi</taxon>
        <taxon>Dikarya</taxon>
        <taxon>Ascomycota</taxon>
        <taxon>Pezizomycotina</taxon>
        <taxon>Sordariomycetes</taxon>
        <taxon>Sordariomycetidae</taxon>
        <taxon>Sordariales</taxon>
        <taxon>Chaetomiaceae</taxon>
        <taxon>Achaetomium</taxon>
    </lineage>
</organism>
<evidence type="ECO:0000313" key="12">
    <source>
        <dbReference type="EMBL" id="KAK4234660.1"/>
    </source>
</evidence>
<reference evidence="12" key="2">
    <citation type="submission" date="2023-05" db="EMBL/GenBank/DDBJ databases">
        <authorList>
            <consortium name="Lawrence Berkeley National Laboratory"/>
            <person name="Steindorff A."/>
            <person name="Hensen N."/>
            <person name="Bonometti L."/>
            <person name="Westerberg I."/>
            <person name="Brannstrom I.O."/>
            <person name="Guillou S."/>
            <person name="Cros-Aarteil S."/>
            <person name="Calhoun S."/>
            <person name="Haridas S."/>
            <person name="Kuo A."/>
            <person name="Mondo S."/>
            <person name="Pangilinan J."/>
            <person name="Riley R."/>
            <person name="Labutti K."/>
            <person name="Andreopoulos B."/>
            <person name="Lipzen A."/>
            <person name="Chen C."/>
            <person name="Yanf M."/>
            <person name="Daum C."/>
            <person name="Ng V."/>
            <person name="Clum A."/>
            <person name="Ohm R."/>
            <person name="Martin F."/>
            <person name="Silar P."/>
            <person name="Natvig D."/>
            <person name="Lalanne C."/>
            <person name="Gautier V."/>
            <person name="Ament-Velasquez S.L."/>
            <person name="Kruys A."/>
            <person name="Hutchinson M.I."/>
            <person name="Powell A.J."/>
            <person name="Barry K."/>
            <person name="Miller A.N."/>
            <person name="Grigoriev I.V."/>
            <person name="Debuchy R."/>
            <person name="Gladieux P."/>
            <person name="Thoren M.H."/>
            <person name="Johannesson H."/>
        </authorList>
    </citation>
    <scope>NUCLEOTIDE SEQUENCE</scope>
    <source>
        <strain evidence="12">CBS 532.94</strain>
    </source>
</reference>
<evidence type="ECO:0000256" key="2">
    <source>
        <dbReference type="ARBA" id="ARBA00004685"/>
    </source>
</evidence>
<evidence type="ECO:0000256" key="8">
    <source>
        <dbReference type="ARBA" id="ARBA00023180"/>
    </source>
</evidence>
<dbReference type="GO" id="GO:0016020">
    <property type="term" value="C:membrane"/>
    <property type="evidence" value="ECO:0007669"/>
    <property type="project" value="UniProtKB-SubCell"/>
</dbReference>
<comment type="similarity">
    <text evidence="9">Belongs to the ustYa family.</text>
</comment>
<evidence type="ECO:0000256" key="7">
    <source>
        <dbReference type="ARBA" id="ARBA00023136"/>
    </source>
</evidence>
<evidence type="ECO:0000256" key="4">
    <source>
        <dbReference type="ARBA" id="ARBA00022989"/>
    </source>
</evidence>
<dbReference type="PANTHER" id="PTHR33365:SF11">
    <property type="entry name" value="TAT PATHWAY SIGNAL SEQUENCE"/>
    <property type="match status" value="1"/>
</dbReference>
<keyword evidence="7 11" id="KW-0472">Membrane</keyword>
<comment type="caution">
    <text evidence="12">The sequence shown here is derived from an EMBL/GenBank/DDBJ whole genome shotgun (WGS) entry which is preliminary data.</text>
</comment>
<dbReference type="Proteomes" id="UP001303760">
    <property type="component" value="Unassembled WGS sequence"/>
</dbReference>
<evidence type="ECO:0000256" key="1">
    <source>
        <dbReference type="ARBA" id="ARBA00004167"/>
    </source>
</evidence>
<feature type="transmembrane region" description="Helical" evidence="11">
    <location>
        <begin position="60"/>
        <end position="83"/>
    </location>
</feature>
<proteinExistence type="inferred from homology"/>
<dbReference type="AlphaFoldDB" id="A0AAN7C3P6"/>
<keyword evidence="3 11" id="KW-0812">Transmembrane</keyword>
<keyword evidence="13" id="KW-1185">Reference proteome</keyword>
<feature type="region of interest" description="Disordered" evidence="10">
    <location>
        <begin position="1"/>
        <end position="44"/>
    </location>
</feature>
<dbReference type="InterPro" id="IPR021765">
    <property type="entry name" value="UstYa-like"/>
</dbReference>
<dbReference type="Pfam" id="PF11807">
    <property type="entry name" value="UstYa"/>
    <property type="match status" value="1"/>
</dbReference>
<keyword evidence="8" id="KW-0325">Glycoprotein</keyword>
<comment type="subcellular location">
    <subcellularLocation>
        <location evidence="1">Membrane</location>
        <topology evidence="1">Single-pass membrane protein</topology>
    </subcellularLocation>
</comment>
<dbReference type="GO" id="GO:0016491">
    <property type="term" value="F:oxidoreductase activity"/>
    <property type="evidence" value="ECO:0007669"/>
    <property type="project" value="UniProtKB-KW"/>
</dbReference>
<evidence type="ECO:0000256" key="11">
    <source>
        <dbReference type="SAM" id="Phobius"/>
    </source>
</evidence>
<sequence length="278" mass="31446">MDADTARNSIDVSSSLSPLSKSEEEGVGLLPANPSTSCEQDPRKVNDSCNLRQRRRILNALLAVIALLFGLLAAFGWIMYWWASYGLHLAGEINGLVPEFPVRPVVFQDDPLSTSDHKTAESINATHEYWLSFMPVGNGFMAVEPDPRHILPPPMMGDDSAAETYSIAVFHQLHCLHDIMKRYNELADQHELAKRGQLNLQDRQHSHEMLHRARRHIDHCFRYLRQSIVCCGDTALEGQNLKAKIPDTDGTGAVHLCKDYEQLRKWAEERRVNDDHAI</sequence>
<evidence type="ECO:0000256" key="5">
    <source>
        <dbReference type="ARBA" id="ARBA00023002"/>
    </source>
</evidence>
<comment type="pathway">
    <text evidence="2">Mycotoxin biosynthesis.</text>
</comment>
<evidence type="ECO:0008006" key="14">
    <source>
        <dbReference type="Google" id="ProtNLM"/>
    </source>
</evidence>
<keyword evidence="4 11" id="KW-1133">Transmembrane helix</keyword>